<proteinExistence type="predicted"/>
<protein>
    <submittedName>
        <fullName evidence="2">Uncharacterized protein LOC128198674</fullName>
    </submittedName>
</protein>
<organism evidence="1 2">
    <name type="scientific">Bicyclus anynana</name>
    <name type="common">Squinting bush brown butterfly</name>
    <dbReference type="NCBI Taxonomy" id="110368"/>
    <lineage>
        <taxon>Eukaryota</taxon>
        <taxon>Metazoa</taxon>
        <taxon>Ecdysozoa</taxon>
        <taxon>Arthropoda</taxon>
        <taxon>Hexapoda</taxon>
        <taxon>Insecta</taxon>
        <taxon>Pterygota</taxon>
        <taxon>Neoptera</taxon>
        <taxon>Endopterygota</taxon>
        <taxon>Lepidoptera</taxon>
        <taxon>Glossata</taxon>
        <taxon>Ditrysia</taxon>
        <taxon>Papilionoidea</taxon>
        <taxon>Nymphalidae</taxon>
        <taxon>Satyrinae</taxon>
        <taxon>Satyrini</taxon>
        <taxon>Mycalesina</taxon>
        <taxon>Bicyclus</taxon>
    </lineage>
</organism>
<dbReference type="Proteomes" id="UP001652582">
    <property type="component" value="Chromosome 2"/>
</dbReference>
<accession>A0ABM3LPS1</accession>
<dbReference type="RefSeq" id="XP_052741057.1">
    <property type="nucleotide sequence ID" value="XM_052885097.1"/>
</dbReference>
<reference evidence="1" key="1">
    <citation type="submission" date="2025-05" db="UniProtKB">
        <authorList>
            <consortium name="RefSeq"/>
        </authorList>
    </citation>
    <scope>NUCLEOTIDE SEQUENCE [LARGE SCALE GENOMIC DNA]</scope>
</reference>
<sequence>MPLKYDSACSMCNTHLSLCSFDQSNVGERCQNMNTETVNKLHISSLKIEKQIQNINTDLENTFQSPEIMSSLLGKYSVNSPNVKTNSLSNANAHLLNRGIEFDNLKQVSDKDGLRIHICNQKIENTNTQTVLLFPQKYQILNNPVIRKSKKSTNLVKYKNICEEPPLERQLNTFKILGKCKGSCETDNINVIKTSIKNMNTTQADVVKTVHVGLQHTLPASEYDSVAEKLMITIFQNFKSYNESNRNVNIKDYLNQIVKELYDIKLERSDVHPVKNLFRCLLEYWLNNTTHSNFNQINKITKSIERQSNKYFMKDETTSNYIVRSVAKSIQFHGIDDLIKEKVNGCDEVSFEYNGKKYKLPTKSINNSFDKEKRLSTKRRQDLERILKNTVCVCKTVSSGDSRDIDIKITKKMIDSLDLNLQKIIDRPNEQPYFENSSSSIEFPKIQETMNHLISETSIPPDFAKEFLAAYLDLLHDSENNHDSPSSSEEKFNVCEPKCDVQAESIQKKVSINLSTTKKSKENDKQNREQLLDPGQLYLKNVLDKITIHSSDERVSSISTTVKEKPLKAKPISLNLSFVDKDFDISDSNKMFHPKLITPYLKIQNTIDIDDNANCNINLNPYISSVDSCHKDIQINKLELKHSWSDGTSNAHRPPDLSSNYTKLYHAFYDDENFNQTGLNETQFGAIGNINTTLADDCKSCYIMSLKGTVLTSKLMHSKNDIKMNGNAVNADEQEPSCSSSVRDHQEELSIFENIPKLIDEKFILQLLENVCTLSKNLPTLHKDINSLYLKLRKKHEKLLIICNKTRGLGLLGKIYQKDIEETGTQCDYNMCPKQKSVNNATNTSNYDFKKSAVDVAIGESNIHLNKQANFDGSIDVKENNINTIKLMSKNEAVGYNTQTESLQ</sequence>
<reference evidence="2" key="2">
    <citation type="submission" date="2025-08" db="UniProtKB">
        <authorList>
            <consortium name="RefSeq"/>
        </authorList>
    </citation>
    <scope>IDENTIFICATION</scope>
</reference>
<name>A0ABM3LPS1_BICAN</name>
<dbReference type="GeneID" id="128198674"/>
<keyword evidence="1" id="KW-1185">Reference proteome</keyword>
<evidence type="ECO:0000313" key="1">
    <source>
        <dbReference type="Proteomes" id="UP001652582"/>
    </source>
</evidence>
<evidence type="ECO:0000313" key="2">
    <source>
        <dbReference type="RefSeq" id="XP_052741057.1"/>
    </source>
</evidence>
<gene>
    <name evidence="2" type="primary">LOC128198674</name>
</gene>